<protein>
    <submittedName>
        <fullName evidence="1">Uncharacterized protein</fullName>
    </submittedName>
</protein>
<gene>
    <name evidence="1" type="ORF">E7027_03050</name>
</gene>
<dbReference type="SUPFAM" id="SSF54523">
    <property type="entry name" value="Pili subunits"/>
    <property type="match status" value="1"/>
</dbReference>
<organism evidence="1 2">
    <name type="scientific">Candidatus Avelusimicrobium gallicola</name>
    <dbReference type="NCBI Taxonomy" id="2562704"/>
    <lineage>
        <taxon>Bacteria</taxon>
        <taxon>Pseudomonadati</taxon>
        <taxon>Elusimicrobiota</taxon>
        <taxon>Elusimicrobia</taxon>
        <taxon>Elusimicrobiales</taxon>
        <taxon>Elusimicrobiaceae</taxon>
        <taxon>Candidatus Avelusimicrobium</taxon>
    </lineage>
</organism>
<name>A0A928DPC8_9BACT</name>
<accession>A0A928DPC8</accession>
<dbReference type="InterPro" id="IPR045584">
    <property type="entry name" value="Pilin-like"/>
</dbReference>
<dbReference type="AlphaFoldDB" id="A0A928DPC8"/>
<dbReference type="Gene3D" id="3.30.700.10">
    <property type="entry name" value="Glycoprotein, Type 4 Pilin"/>
    <property type="match status" value="1"/>
</dbReference>
<evidence type="ECO:0000313" key="2">
    <source>
        <dbReference type="Proteomes" id="UP000725649"/>
    </source>
</evidence>
<proteinExistence type="predicted"/>
<reference evidence="1" key="1">
    <citation type="submission" date="2019-04" db="EMBL/GenBank/DDBJ databases">
        <title>Evolution of Biomass-Degrading Anaerobic Consortia Revealed by Metagenomics.</title>
        <authorList>
            <person name="Peng X."/>
        </authorList>
    </citation>
    <scope>NUCLEOTIDE SEQUENCE</scope>
    <source>
        <strain evidence="1">SIG66</strain>
    </source>
</reference>
<sequence length="62" mass="6799">MALPQYSKSVNKSRAAQALPVIKSLMQAVEVYFMANGTAPESLEELAKETGGKKSFFKELFS</sequence>
<dbReference type="EMBL" id="SUVG01000003">
    <property type="protein sequence ID" value="MBE6421098.1"/>
    <property type="molecule type" value="Genomic_DNA"/>
</dbReference>
<comment type="caution">
    <text evidence="1">The sequence shown here is derived from an EMBL/GenBank/DDBJ whole genome shotgun (WGS) entry which is preliminary data.</text>
</comment>
<evidence type="ECO:0000313" key="1">
    <source>
        <dbReference type="EMBL" id="MBE6421098.1"/>
    </source>
</evidence>
<dbReference type="Proteomes" id="UP000725649">
    <property type="component" value="Unassembled WGS sequence"/>
</dbReference>